<dbReference type="Pfam" id="PF06475">
    <property type="entry name" value="Glycolipid_bind"/>
    <property type="match status" value="1"/>
</dbReference>
<reference evidence="1 2" key="1">
    <citation type="submission" date="2013-09" db="EMBL/GenBank/DDBJ databases">
        <title>Genome sequencing of Phaeobacter antarcticus sp. nov. SM1211.</title>
        <authorList>
            <person name="Zhang X.-Y."/>
            <person name="Liu C."/>
            <person name="Chen X.-L."/>
            <person name="Xie B.-B."/>
            <person name="Qin Q.-L."/>
            <person name="Rong J.-C."/>
            <person name="Zhang Y.-Z."/>
        </authorList>
    </citation>
    <scope>NUCLEOTIDE SEQUENCE [LARGE SCALE GENOMIC DNA]</scope>
    <source>
        <strain evidence="1 2">SM1211</strain>
    </source>
</reference>
<dbReference type="OrthoDB" id="7347529at2"/>
<protein>
    <recommendedName>
        <fullName evidence="3">Glycolipid-binding domain-containing protein</fullName>
    </recommendedName>
</protein>
<comment type="caution">
    <text evidence="1">The sequence shown here is derived from an EMBL/GenBank/DDBJ whole genome shotgun (WGS) entry which is preliminary data.</text>
</comment>
<name>A0A2G8R9R2_9RHOB</name>
<dbReference type="InterPro" id="IPR009467">
    <property type="entry name" value="Glycolipid-bd_prot_put"/>
</dbReference>
<proteinExistence type="predicted"/>
<dbReference type="EMBL" id="AWWI01000126">
    <property type="protein sequence ID" value="PIL18277.1"/>
    <property type="molecule type" value="Genomic_DNA"/>
</dbReference>
<evidence type="ECO:0000313" key="2">
    <source>
        <dbReference type="Proteomes" id="UP000231259"/>
    </source>
</evidence>
<dbReference type="RefSeq" id="WP_099912523.1">
    <property type="nucleotide sequence ID" value="NZ_AWWI01000126.1"/>
</dbReference>
<dbReference type="AlphaFoldDB" id="A0A2G8R9R2"/>
<accession>A0A2G8R9R2</accession>
<organism evidence="1 2">
    <name type="scientific">Puniceibacterium antarcticum</name>
    <dbReference type="NCBI Taxonomy" id="1206336"/>
    <lineage>
        <taxon>Bacteria</taxon>
        <taxon>Pseudomonadati</taxon>
        <taxon>Pseudomonadota</taxon>
        <taxon>Alphaproteobacteria</taxon>
        <taxon>Rhodobacterales</taxon>
        <taxon>Paracoccaceae</taxon>
        <taxon>Puniceibacterium</taxon>
    </lineage>
</organism>
<dbReference type="SUPFAM" id="SSF159275">
    <property type="entry name" value="PA1994-like"/>
    <property type="match status" value="1"/>
</dbReference>
<keyword evidence="2" id="KW-1185">Reference proteome</keyword>
<evidence type="ECO:0008006" key="3">
    <source>
        <dbReference type="Google" id="ProtNLM"/>
    </source>
</evidence>
<sequence>MAGSIVCKMHWRALDREGQDTCTLTQLTGGWMLIGHARFQDAKGWSTLDYVVRCGPDWTTTSADISGHCGEDRVALRLVRSGTAWEMNGILQPQVAGARDIDLGFTPATNLMPVRRLPQIGRLPCRAAWLRDPLGPVEPLDQVYTRQRGQVVKYRAEQTDYTTQLRVNEHGFVTLYPSLWEARLAP</sequence>
<dbReference type="Proteomes" id="UP000231259">
    <property type="component" value="Unassembled WGS sequence"/>
</dbReference>
<gene>
    <name evidence="1" type="ORF">P775_20205</name>
</gene>
<evidence type="ECO:0000313" key="1">
    <source>
        <dbReference type="EMBL" id="PIL18277.1"/>
    </source>
</evidence>